<dbReference type="PANTHER" id="PTHR35317">
    <property type="entry name" value="OS04G0629600 PROTEIN"/>
    <property type="match status" value="1"/>
</dbReference>
<gene>
    <name evidence="1" type="ORF">J1N35_015258</name>
</gene>
<evidence type="ECO:0000313" key="2">
    <source>
        <dbReference type="Proteomes" id="UP000828251"/>
    </source>
</evidence>
<sequence length="119" mass="13602">MEHLDEGFAGSQDCRNVVKNGYVEPKNATTEVALTNEEKRVLKEACKKDKRALFFIFQGVDESNFEKILDAKTSNEAWRVLQKSLQGVEKAKKVCLQTSRAKFEKLKMKPSENVDDYVI</sequence>
<comment type="caution">
    <text evidence="1">The sequence shown here is derived from an EMBL/GenBank/DDBJ whole genome shotgun (WGS) entry which is preliminary data.</text>
</comment>
<dbReference type="EMBL" id="JAIQCV010000005">
    <property type="protein sequence ID" value="KAH1098337.1"/>
    <property type="molecule type" value="Genomic_DNA"/>
</dbReference>
<dbReference type="OrthoDB" id="998400at2759"/>
<reference evidence="1 2" key="1">
    <citation type="journal article" date="2021" name="Plant Biotechnol. J.">
        <title>Multi-omics assisted identification of the key and species-specific regulatory components of drought-tolerant mechanisms in Gossypium stocksii.</title>
        <authorList>
            <person name="Yu D."/>
            <person name="Ke L."/>
            <person name="Zhang D."/>
            <person name="Wu Y."/>
            <person name="Sun Y."/>
            <person name="Mei J."/>
            <person name="Sun J."/>
            <person name="Sun Y."/>
        </authorList>
    </citation>
    <scope>NUCLEOTIDE SEQUENCE [LARGE SCALE GENOMIC DNA]</scope>
    <source>
        <strain evidence="2">cv. E1</strain>
        <tissue evidence="1">Leaf</tissue>
    </source>
</reference>
<dbReference type="Pfam" id="PF14223">
    <property type="entry name" value="Retrotran_gag_2"/>
    <property type="match status" value="1"/>
</dbReference>
<organism evidence="1 2">
    <name type="scientific">Gossypium stocksii</name>
    <dbReference type="NCBI Taxonomy" id="47602"/>
    <lineage>
        <taxon>Eukaryota</taxon>
        <taxon>Viridiplantae</taxon>
        <taxon>Streptophyta</taxon>
        <taxon>Embryophyta</taxon>
        <taxon>Tracheophyta</taxon>
        <taxon>Spermatophyta</taxon>
        <taxon>Magnoliopsida</taxon>
        <taxon>eudicotyledons</taxon>
        <taxon>Gunneridae</taxon>
        <taxon>Pentapetalae</taxon>
        <taxon>rosids</taxon>
        <taxon>malvids</taxon>
        <taxon>Malvales</taxon>
        <taxon>Malvaceae</taxon>
        <taxon>Malvoideae</taxon>
        <taxon>Gossypium</taxon>
    </lineage>
</organism>
<evidence type="ECO:0000313" key="1">
    <source>
        <dbReference type="EMBL" id="KAH1098337.1"/>
    </source>
</evidence>
<proteinExistence type="predicted"/>
<accession>A0A9D3VVY3</accession>
<dbReference type="Proteomes" id="UP000828251">
    <property type="component" value="Unassembled WGS sequence"/>
</dbReference>
<protein>
    <submittedName>
        <fullName evidence="1">Uncharacterized protein</fullName>
    </submittedName>
</protein>
<name>A0A9D3VVY3_9ROSI</name>
<dbReference type="AlphaFoldDB" id="A0A9D3VVY3"/>
<dbReference type="PANTHER" id="PTHR35317:SF28">
    <property type="entry name" value="ZINC FINGER, CCHC-TYPE, RIBONUCLEASE H-LIKE DOMAIN, GAG-PRE-INTEGRASE DOMAIN PROTEIN-RELATED"/>
    <property type="match status" value="1"/>
</dbReference>
<keyword evidence="2" id="KW-1185">Reference proteome</keyword>